<protein>
    <submittedName>
        <fullName evidence="2">Uncharacterized protein</fullName>
    </submittedName>
</protein>
<reference evidence="2" key="1">
    <citation type="submission" date="2017-05" db="EMBL/GenBank/DDBJ databases">
        <title>The Genome Sequence of Enterococcus sp. 9E7_DIV0242.</title>
        <authorList>
            <consortium name="The Broad Institute Genomics Platform"/>
            <consortium name="The Broad Institute Genomic Center for Infectious Diseases"/>
            <person name="Earl A."/>
            <person name="Manson A."/>
            <person name="Schwartman J."/>
            <person name="Gilmore M."/>
            <person name="Abouelleil A."/>
            <person name="Cao P."/>
            <person name="Chapman S."/>
            <person name="Cusick C."/>
            <person name="Shea T."/>
            <person name="Young S."/>
            <person name="Neafsey D."/>
            <person name="Nusbaum C."/>
            <person name="Birren B."/>
        </authorList>
    </citation>
    <scope>NUCLEOTIDE SEQUENCE [LARGE SCALE GENOMIC DNA]</scope>
    <source>
        <strain evidence="2">9E7_DIV0242</strain>
    </source>
</reference>
<keyword evidence="1" id="KW-1133">Transmembrane helix</keyword>
<dbReference type="EMBL" id="NGMM01000001">
    <property type="protein sequence ID" value="OTP19245.1"/>
    <property type="molecule type" value="Genomic_DNA"/>
</dbReference>
<organism evidence="2">
    <name type="scientific">Candidatus Enterococcus clewellii</name>
    <dbReference type="NCBI Taxonomy" id="1834193"/>
    <lineage>
        <taxon>Bacteria</taxon>
        <taxon>Bacillati</taxon>
        <taxon>Bacillota</taxon>
        <taxon>Bacilli</taxon>
        <taxon>Lactobacillales</taxon>
        <taxon>Enterococcaceae</taxon>
        <taxon>Enterococcus</taxon>
    </lineage>
</organism>
<proteinExistence type="predicted"/>
<keyword evidence="4" id="KW-1185">Reference proteome</keyword>
<dbReference type="RefSeq" id="WP_086348142.1">
    <property type="nucleotide sequence ID" value="NZ_CP147247.1"/>
</dbReference>
<dbReference type="EMBL" id="CP147247">
    <property type="protein sequence ID" value="WYJ89330.1"/>
    <property type="molecule type" value="Genomic_DNA"/>
</dbReference>
<accession>A0A242KDJ6</accession>
<name>A0A242KDJ6_9ENTE</name>
<dbReference type="AlphaFoldDB" id="A0A242KDJ6"/>
<evidence type="ECO:0000313" key="3">
    <source>
        <dbReference type="EMBL" id="WYJ89330.1"/>
    </source>
</evidence>
<sequence>MEDGKNESGYALLYALGAIVLVNLIIGAIFILARTVFFQVEQVDTFKRVKDVEEYALQEASNKIKKKMETELAELGAGINFGTDEVIIRNLVKSWVNDFELTAEDIGSDQQFSYRVSFSSSELQVTKVLPYVLDTELGNYGWKKSTVSLDKVTNVALVFPIKVETTEEKNGSQSTTTAKCEYNYEIQWDEADVNEEILALDVWRNVFYSYYLPNSAQAISADEWMRKFDRIYRYQTDRQLFDYASYNNYSAFRFGAVNGLVMDVQDGSYLDFSNGDKTIRDVTFAGSFFLENGVTAKGTSGSQLETDNLFVLRNSTDTAPLVNYLQVGHITAKIGTLIDLPKAQSRLILDVGQFDTGNLLLNNTNVVKKENVSSEGVLFAKGDVAIGKISGSETFSFANYATESGKKNPKDSMWNDFLKGSLVVASSNLYSGPVSENASLHSELEDHRNVSVAGNFLLTNAMLSSGTGEEGFSYFQESGEFTHPNTPSKLTLDGSDTKLTVSGKSFIDSPKTERRKALTEDGGATFSGFYKDKESWNSITIKNGACMELDYTGVEPFNLDIQKGSYLSLKTLPELALFDTSFIDYSVSRSQLNGKLIIQPFNRGDALELETDLRSKSIPIEVVNSFVDAQAASDGQVVIVMPVNTSNKDAIQVISRTFDYIKTIDY</sequence>
<reference evidence="3" key="2">
    <citation type="submission" date="2017-05" db="EMBL/GenBank/DDBJ databases">
        <authorList>
            <consortium name="The Broad Institute Genomics Platform"/>
            <consortium name="The Broad Institute Genomic Center for Infectious Diseases"/>
            <person name="Earl A."/>
            <person name="Manson A."/>
            <person name="Schwartman J."/>
            <person name="Gilmore M."/>
            <person name="Abouelleil A."/>
            <person name="Cao P."/>
            <person name="Chapman S."/>
            <person name="Cusick C."/>
            <person name="Shea T."/>
            <person name="Young S."/>
            <person name="Neafsey D."/>
            <person name="Nusbaum C."/>
            <person name="Birren B."/>
        </authorList>
    </citation>
    <scope>NUCLEOTIDE SEQUENCE</scope>
    <source>
        <strain evidence="3">9E7_DIV0242</strain>
    </source>
</reference>
<evidence type="ECO:0000313" key="2">
    <source>
        <dbReference type="EMBL" id="OTP19245.1"/>
    </source>
</evidence>
<dbReference type="OrthoDB" id="2171459at2"/>
<dbReference type="Proteomes" id="UP000195141">
    <property type="component" value="Chromosome"/>
</dbReference>
<feature type="transmembrane region" description="Helical" evidence="1">
    <location>
        <begin position="12"/>
        <end position="33"/>
    </location>
</feature>
<evidence type="ECO:0000313" key="4">
    <source>
        <dbReference type="Proteomes" id="UP000195141"/>
    </source>
</evidence>
<gene>
    <name evidence="3" type="ORF">A5888_001050</name>
    <name evidence="2" type="ORF">A5888_001060</name>
</gene>
<reference evidence="3" key="3">
    <citation type="submission" date="2024-03" db="EMBL/GenBank/DDBJ databases">
        <title>The Genome Sequence of Enterococcus sp. DIV0242b.</title>
        <authorList>
            <consortium name="The Broad Institute Genomics Platform"/>
            <consortium name="The Broad Institute Microbial Omics Core"/>
            <consortium name="The Broad Institute Genomic Center for Infectious Diseases"/>
            <person name="Earl A."/>
            <person name="Manson A."/>
            <person name="Gilmore M."/>
            <person name="Schwartman J."/>
            <person name="Shea T."/>
            <person name="Abouelleil A."/>
            <person name="Cao P."/>
            <person name="Chapman S."/>
            <person name="Cusick C."/>
            <person name="Young S."/>
            <person name="Neafsey D."/>
            <person name="Nusbaum C."/>
            <person name="Birren B."/>
        </authorList>
    </citation>
    <scope>NUCLEOTIDE SEQUENCE</scope>
    <source>
        <strain evidence="3">9E7_DIV0242</strain>
    </source>
</reference>
<evidence type="ECO:0000256" key="1">
    <source>
        <dbReference type="SAM" id="Phobius"/>
    </source>
</evidence>
<keyword evidence="1" id="KW-0812">Transmembrane</keyword>
<keyword evidence="1" id="KW-0472">Membrane</keyword>